<evidence type="ECO:0000313" key="4">
    <source>
        <dbReference type="EMBL" id="TVU39252.1"/>
    </source>
</evidence>
<sequence length="261" mass="27903">MANVVDSSRLHVREVSRRLVKACSGDSSIVVVPPQVIAVSNLDLLDTDYPVSLVFVYPKPPSSAVSFADIVACFEAKLPSFLNHFFPLTGRVVTNPSTGLPEIHCNNEGAELMVGDAGGVVLSGLDLSRIGARIPMPFDKAVALSLQLVSFGCGGFSVSWNWSHIVGDGCATCMVVDMWSAFVRNGAAFAGGGVVPYLVDDRSAVFRPRSPPSYAPSFGDAYMVDTPEQHVNVLTNQTFAERLYFIAARDVERLRAAASCG</sequence>
<dbReference type="PANTHER" id="PTHR31642">
    <property type="entry name" value="TRICHOTHECENE 3-O-ACETYLTRANSFERASE"/>
    <property type="match status" value="1"/>
</dbReference>
<dbReference type="Gramene" id="TVU39252">
    <property type="protein sequence ID" value="TVU39252"/>
    <property type="gene ID" value="EJB05_12661"/>
</dbReference>
<dbReference type="AlphaFoldDB" id="A0A5J9VS71"/>
<feature type="non-terminal residue" evidence="4">
    <location>
        <position position="1"/>
    </location>
</feature>
<keyword evidence="5" id="KW-1185">Reference proteome</keyword>
<dbReference type="PANTHER" id="PTHR31642:SF160">
    <property type="entry name" value="HXXXD-TYPE ACYL-TRANSFERASE FAMILY PROTEIN"/>
    <property type="match status" value="1"/>
</dbReference>
<reference evidence="4 5" key="1">
    <citation type="journal article" date="2019" name="Sci. Rep.">
        <title>A high-quality genome of Eragrostis curvula grass provides insights into Poaceae evolution and supports new strategies to enhance forage quality.</title>
        <authorList>
            <person name="Carballo J."/>
            <person name="Santos B.A.C.M."/>
            <person name="Zappacosta D."/>
            <person name="Garbus I."/>
            <person name="Selva J.P."/>
            <person name="Gallo C.A."/>
            <person name="Diaz A."/>
            <person name="Albertini E."/>
            <person name="Caccamo M."/>
            <person name="Echenique V."/>
        </authorList>
    </citation>
    <scope>NUCLEOTIDE SEQUENCE [LARGE SCALE GENOMIC DNA]</scope>
    <source>
        <strain evidence="5">cv. Victoria</strain>
        <tissue evidence="4">Leaf</tissue>
    </source>
</reference>
<evidence type="ECO:0000256" key="3">
    <source>
        <dbReference type="ARBA" id="ARBA00023315"/>
    </source>
</evidence>
<comment type="caution">
    <text evidence="4">The sequence shown here is derived from an EMBL/GenBank/DDBJ whole genome shotgun (WGS) entry which is preliminary data.</text>
</comment>
<gene>
    <name evidence="4" type="ORF">EJB05_12661</name>
</gene>
<proteinExistence type="inferred from homology"/>
<dbReference type="GO" id="GO:0016747">
    <property type="term" value="F:acyltransferase activity, transferring groups other than amino-acyl groups"/>
    <property type="evidence" value="ECO:0007669"/>
    <property type="project" value="TreeGrafter"/>
</dbReference>
<dbReference type="Gene3D" id="3.30.559.10">
    <property type="entry name" value="Chloramphenicol acetyltransferase-like domain"/>
    <property type="match status" value="1"/>
</dbReference>
<dbReference type="InterPro" id="IPR023213">
    <property type="entry name" value="CAT-like_dom_sf"/>
</dbReference>
<evidence type="ECO:0000256" key="1">
    <source>
        <dbReference type="ARBA" id="ARBA00009861"/>
    </source>
</evidence>
<organism evidence="4 5">
    <name type="scientific">Eragrostis curvula</name>
    <name type="common">weeping love grass</name>
    <dbReference type="NCBI Taxonomy" id="38414"/>
    <lineage>
        <taxon>Eukaryota</taxon>
        <taxon>Viridiplantae</taxon>
        <taxon>Streptophyta</taxon>
        <taxon>Embryophyta</taxon>
        <taxon>Tracheophyta</taxon>
        <taxon>Spermatophyta</taxon>
        <taxon>Magnoliopsida</taxon>
        <taxon>Liliopsida</taxon>
        <taxon>Poales</taxon>
        <taxon>Poaceae</taxon>
        <taxon>PACMAD clade</taxon>
        <taxon>Chloridoideae</taxon>
        <taxon>Eragrostideae</taxon>
        <taxon>Eragrostidinae</taxon>
        <taxon>Eragrostis</taxon>
    </lineage>
</organism>
<protein>
    <submittedName>
        <fullName evidence="4">Uncharacterized protein</fullName>
    </submittedName>
</protein>
<comment type="similarity">
    <text evidence="1">Belongs to the plant acyltransferase family.</text>
</comment>
<evidence type="ECO:0000313" key="5">
    <source>
        <dbReference type="Proteomes" id="UP000324897"/>
    </source>
</evidence>
<keyword evidence="3" id="KW-0012">Acyltransferase</keyword>
<accession>A0A5J9VS71</accession>
<dbReference type="InterPro" id="IPR050317">
    <property type="entry name" value="Plant_Fungal_Acyltransferase"/>
</dbReference>
<dbReference type="Proteomes" id="UP000324897">
    <property type="component" value="Chromosome 4"/>
</dbReference>
<name>A0A5J9VS71_9POAL</name>
<dbReference type="Pfam" id="PF02458">
    <property type="entry name" value="Transferase"/>
    <property type="match status" value="1"/>
</dbReference>
<evidence type="ECO:0000256" key="2">
    <source>
        <dbReference type="ARBA" id="ARBA00022679"/>
    </source>
</evidence>
<dbReference type="EMBL" id="RWGY01000007">
    <property type="protein sequence ID" value="TVU39252.1"/>
    <property type="molecule type" value="Genomic_DNA"/>
</dbReference>
<keyword evidence="2" id="KW-0808">Transferase</keyword>